<comment type="caution">
    <text evidence="2">The sequence shown here is derived from an EMBL/GenBank/DDBJ whole genome shotgun (WGS) entry which is preliminary data.</text>
</comment>
<evidence type="ECO:0000313" key="3">
    <source>
        <dbReference type="Proteomes" id="UP000316008"/>
    </source>
</evidence>
<dbReference type="Proteomes" id="UP000316008">
    <property type="component" value="Unassembled WGS sequence"/>
</dbReference>
<dbReference type="InterPro" id="IPR019861">
    <property type="entry name" value="PorP/SprF_Bacteroidetes"/>
</dbReference>
<dbReference type="RefSeq" id="WP_144332392.1">
    <property type="nucleotide sequence ID" value="NZ_VLPL01000003.1"/>
</dbReference>
<name>A0A556MZW0_9FLAO</name>
<dbReference type="NCBIfam" id="TIGR03519">
    <property type="entry name" value="T9SS_PorP_fam"/>
    <property type="match status" value="1"/>
</dbReference>
<dbReference type="EMBL" id="VLPL01000003">
    <property type="protein sequence ID" value="TSJ45435.1"/>
    <property type="molecule type" value="Genomic_DNA"/>
</dbReference>
<evidence type="ECO:0000313" key="2">
    <source>
        <dbReference type="EMBL" id="TSJ45435.1"/>
    </source>
</evidence>
<keyword evidence="1" id="KW-0732">Signal</keyword>
<dbReference type="AlphaFoldDB" id="A0A556MZW0"/>
<gene>
    <name evidence="2" type="ORF">FO442_06685</name>
</gene>
<accession>A0A556MZW0</accession>
<reference evidence="2 3" key="1">
    <citation type="submission" date="2019-07" db="EMBL/GenBank/DDBJ databases">
        <authorList>
            <person name="Huq M.A."/>
        </authorList>
    </citation>
    <scope>NUCLEOTIDE SEQUENCE [LARGE SCALE GENOMIC DNA]</scope>
    <source>
        <strain evidence="2 3">MAH-3</strain>
    </source>
</reference>
<feature type="signal peptide" evidence="1">
    <location>
        <begin position="1"/>
        <end position="19"/>
    </location>
</feature>
<evidence type="ECO:0000256" key="1">
    <source>
        <dbReference type="SAM" id="SignalP"/>
    </source>
</evidence>
<protein>
    <submittedName>
        <fullName evidence="2">Type IX secretion system membrane protein PorP/SprF</fullName>
    </submittedName>
</protein>
<dbReference type="Pfam" id="PF11751">
    <property type="entry name" value="PorP_SprF"/>
    <property type="match status" value="1"/>
</dbReference>
<feature type="chain" id="PRO_5022043505" evidence="1">
    <location>
        <begin position="20"/>
        <end position="347"/>
    </location>
</feature>
<sequence>MRGGILMALALLTGLSARAQDFHVTQILQSPNLLNPGAVGVYDGWERIAIQQRNQWLGGATTYMTTGIAADANFFKNDRKPKAHLGVGVQFYNDIAGSSGYGLQTGSVAVSGILPVGNGSQLSLGIQGGVGNRSGNMSRLLYDSQWNGNNAYDPTIVSGETQSLSSFIYLDASAGLFYQFDGGQSTFARNNDMKFQVGFAGYHLNAPAMRFRSGSEEQLARKYVGMVKYSMDIPGTKMAFDAQFAQFVQGGHYESILGLILRRRFQDGGKITGLNQDAFVGLGVYTRLRDAISPTLQVDWRGFHFGVSYDITLSALRYGYKGGSLEFSISYTNLNNAIFKTRRKGFR</sequence>
<dbReference type="OrthoDB" id="1186563at2"/>
<keyword evidence="3" id="KW-1185">Reference proteome</keyword>
<proteinExistence type="predicted"/>
<organism evidence="2 3">
    <name type="scientific">Fluviicola chungangensis</name>
    <dbReference type="NCBI Taxonomy" id="2597671"/>
    <lineage>
        <taxon>Bacteria</taxon>
        <taxon>Pseudomonadati</taxon>
        <taxon>Bacteroidota</taxon>
        <taxon>Flavobacteriia</taxon>
        <taxon>Flavobacteriales</taxon>
        <taxon>Crocinitomicaceae</taxon>
        <taxon>Fluviicola</taxon>
    </lineage>
</organism>